<name>A0A143PNH0_LUTPR</name>
<dbReference type="PROSITE" id="PS50076">
    <property type="entry name" value="DNAJ_2"/>
    <property type="match status" value="1"/>
</dbReference>
<sequence length="201" mass="23288">MPTNEPKSSQGDGQVYAETTDYYELLQISPNADPDTVTRVFRLLARRYHPDQPDTGNEEKFREILAAYAVLNDPEKRAHYDVNHTGIRRERWRFVAEGAPTAGDYVAEQQVRLVVLEILYSRRRTEPHKPGLSLLDLAELMGQPLEHLEFSSWYLVMKKLVVRNDQSQLQITADGVDYLEEHRRNESPRLRLTERTTLGSH</sequence>
<dbReference type="GO" id="GO:0051087">
    <property type="term" value="F:protein-folding chaperone binding"/>
    <property type="evidence" value="ECO:0007669"/>
    <property type="project" value="TreeGrafter"/>
</dbReference>
<gene>
    <name evidence="3" type="primary">dnaJ_1</name>
    <name evidence="3" type="ORF">LuPra_03436</name>
</gene>
<protein>
    <submittedName>
        <fullName evidence="3">Chaperone protein DnaJ</fullName>
    </submittedName>
</protein>
<dbReference type="InterPro" id="IPR036869">
    <property type="entry name" value="J_dom_sf"/>
</dbReference>
<reference evidence="4" key="2">
    <citation type="submission" date="2016-04" db="EMBL/GenBank/DDBJ databases">
        <title>First Complete Genome Sequence of a Subdivision 6 Acidobacterium.</title>
        <authorList>
            <person name="Huang S."/>
            <person name="Vieira S."/>
            <person name="Bunk B."/>
            <person name="Riedel T."/>
            <person name="Sproeer C."/>
            <person name="Overmann J."/>
        </authorList>
    </citation>
    <scope>NUCLEOTIDE SEQUENCE [LARGE SCALE GENOMIC DNA]</scope>
    <source>
        <strain evidence="4">DSM 100886 HEG_-6_39</strain>
    </source>
</reference>
<proteinExistence type="predicted"/>
<evidence type="ECO:0000313" key="3">
    <source>
        <dbReference type="EMBL" id="AMY10207.1"/>
    </source>
</evidence>
<dbReference type="Pfam" id="PF00226">
    <property type="entry name" value="DnaJ"/>
    <property type="match status" value="1"/>
</dbReference>
<dbReference type="PRINTS" id="PR00625">
    <property type="entry name" value="JDOMAIN"/>
</dbReference>
<reference evidence="3 4" key="1">
    <citation type="journal article" date="2016" name="Genome Announc.">
        <title>First Complete Genome Sequence of a Subdivision 6 Acidobacterium Strain.</title>
        <authorList>
            <person name="Huang S."/>
            <person name="Vieira S."/>
            <person name="Bunk B."/>
            <person name="Riedel T."/>
            <person name="Sproer C."/>
            <person name="Overmann J."/>
        </authorList>
    </citation>
    <scope>NUCLEOTIDE SEQUENCE [LARGE SCALE GENOMIC DNA]</scope>
    <source>
        <strain evidence="4">DSM 100886 HEG_-6_39</strain>
    </source>
</reference>
<dbReference type="SUPFAM" id="SSF46565">
    <property type="entry name" value="Chaperone J-domain"/>
    <property type="match status" value="1"/>
</dbReference>
<dbReference type="InterPro" id="IPR001623">
    <property type="entry name" value="DnaJ_domain"/>
</dbReference>
<dbReference type="KEGG" id="abac:LuPra_03436"/>
<keyword evidence="4" id="KW-1185">Reference proteome</keyword>
<dbReference type="EMBL" id="CP015136">
    <property type="protein sequence ID" value="AMY10207.1"/>
    <property type="molecule type" value="Genomic_DNA"/>
</dbReference>
<evidence type="ECO:0000256" key="1">
    <source>
        <dbReference type="ARBA" id="ARBA00023186"/>
    </source>
</evidence>
<dbReference type="GO" id="GO:0051787">
    <property type="term" value="F:misfolded protein binding"/>
    <property type="evidence" value="ECO:0007669"/>
    <property type="project" value="TreeGrafter"/>
</dbReference>
<dbReference type="RefSeq" id="WP_110171869.1">
    <property type="nucleotide sequence ID" value="NZ_CP015136.1"/>
</dbReference>
<dbReference type="AlphaFoldDB" id="A0A143PNH0"/>
<dbReference type="Gene3D" id="1.10.287.110">
    <property type="entry name" value="DnaJ domain"/>
    <property type="match status" value="1"/>
</dbReference>
<dbReference type="PANTHER" id="PTHR44360:SF1">
    <property type="entry name" value="DNAJ HOMOLOG SUBFAMILY B MEMBER 9"/>
    <property type="match status" value="1"/>
</dbReference>
<dbReference type="Proteomes" id="UP000076079">
    <property type="component" value="Chromosome"/>
</dbReference>
<dbReference type="GO" id="GO:0036503">
    <property type="term" value="P:ERAD pathway"/>
    <property type="evidence" value="ECO:0007669"/>
    <property type="project" value="TreeGrafter"/>
</dbReference>
<feature type="domain" description="J" evidence="2">
    <location>
        <begin position="21"/>
        <end position="84"/>
    </location>
</feature>
<keyword evidence="1" id="KW-0143">Chaperone</keyword>
<dbReference type="CDD" id="cd06257">
    <property type="entry name" value="DnaJ"/>
    <property type="match status" value="1"/>
</dbReference>
<dbReference type="PANTHER" id="PTHR44360">
    <property type="entry name" value="DNAJ HOMOLOG SUBFAMILY B MEMBER 9"/>
    <property type="match status" value="1"/>
</dbReference>
<dbReference type="InterPro" id="IPR018253">
    <property type="entry name" value="DnaJ_domain_CS"/>
</dbReference>
<evidence type="ECO:0000259" key="2">
    <source>
        <dbReference type="PROSITE" id="PS50076"/>
    </source>
</evidence>
<dbReference type="STRING" id="1855912.LuPra_03436"/>
<dbReference type="OrthoDB" id="9779889at2"/>
<dbReference type="SMART" id="SM00271">
    <property type="entry name" value="DnaJ"/>
    <property type="match status" value="1"/>
</dbReference>
<organism evidence="3 4">
    <name type="scientific">Luteitalea pratensis</name>
    <dbReference type="NCBI Taxonomy" id="1855912"/>
    <lineage>
        <taxon>Bacteria</taxon>
        <taxon>Pseudomonadati</taxon>
        <taxon>Acidobacteriota</taxon>
        <taxon>Vicinamibacteria</taxon>
        <taxon>Vicinamibacterales</taxon>
        <taxon>Vicinamibacteraceae</taxon>
        <taxon>Luteitalea</taxon>
    </lineage>
</organism>
<evidence type="ECO:0000313" key="4">
    <source>
        <dbReference type="Proteomes" id="UP000076079"/>
    </source>
</evidence>
<dbReference type="InterPro" id="IPR051948">
    <property type="entry name" value="Hsp70_co-chaperone_J-domain"/>
</dbReference>
<accession>A0A143PNH0</accession>
<dbReference type="PROSITE" id="PS00636">
    <property type="entry name" value="DNAJ_1"/>
    <property type="match status" value="1"/>
</dbReference>